<feature type="transmembrane region" description="Helical" evidence="1">
    <location>
        <begin position="28"/>
        <end position="49"/>
    </location>
</feature>
<reference evidence="2 3" key="1">
    <citation type="submission" date="2019-07" db="EMBL/GenBank/DDBJ databases">
        <title>Whole genome shotgun sequence of Terrabacter aerolatus NBRC 106305.</title>
        <authorList>
            <person name="Hosoyama A."/>
            <person name="Uohara A."/>
            <person name="Ohji S."/>
            <person name="Ichikawa N."/>
        </authorList>
    </citation>
    <scope>NUCLEOTIDE SEQUENCE [LARGE SCALE GENOMIC DNA]</scope>
    <source>
        <strain evidence="2 3">NBRC 106305</strain>
    </source>
</reference>
<feature type="transmembrane region" description="Helical" evidence="1">
    <location>
        <begin position="119"/>
        <end position="150"/>
    </location>
</feature>
<keyword evidence="1" id="KW-1133">Transmembrane helix</keyword>
<dbReference type="EMBL" id="BJYX01000010">
    <property type="protein sequence ID" value="GEO30408.1"/>
    <property type="molecule type" value="Genomic_DNA"/>
</dbReference>
<dbReference type="PANTHER" id="PTHR37305">
    <property type="entry name" value="INTEGRAL MEMBRANE PROTEIN-RELATED"/>
    <property type="match status" value="1"/>
</dbReference>
<sequence length="448" mass="46837">MAAPVAPARPADLAPIVRFELVKLLTLWRVRIVLLACWLAPAAFIVAVGQQSTLPSDTVFGRWMFATGWAGSLVVLGFASTWALPLLTALVAGDVFAAEDRLGTWRHLVMAVRSPRRIFAAKALASTAVILAMEVGLAVSSIGGGLAVMGDRELVGLDGQLIDPGQSARLVLLAWVCAMVTSLAFAAVGLLGSVALGRSPMGLLLPAVLAFVLQAAQLLPMPAAVRLALPSQGFLAWRGLFSGPPQTGPLLIALVVSVVWVVVVTGLALLVFVRRDFTDVAHDGPGRRSLALGALPVAALTAMSIAVVAVATPSTGSGIDRTKIEGSLAASFAHLYRLQSRELHRPDVTEEQLRTSASCYRAGSPGDDEGAGNDWRCAVSWHIPGATAVGTALYQLDVAAEGRYVADGDGPKEVNGYFQVRTPSGDAANPLWQIDSLVDLSSRSSSKG</sequence>
<feature type="transmembrane region" description="Helical" evidence="1">
    <location>
        <begin position="203"/>
        <end position="229"/>
    </location>
</feature>
<dbReference type="AlphaFoldDB" id="A0A512D1R8"/>
<accession>A0A512D1R8</accession>
<feature type="transmembrane region" description="Helical" evidence="1">
    <location>
        <begin position="170"/>
        <end position="191"/>
    </location>
</feature>
<keyword evidence="1" id="KW-0472">Membrane</keyword>
<dbReference type="PANTHER" id="PTHR37305:SF1">
    <property type="entry name" value="MEMBRANE PROTEIN"/>
    <property type="match status" value="1"/>
</dbReference>
<organism evidence="2 3">
    <name type="scientific">Terrabacter aerolatus</name>
    <dbReference type="NCBI Taxonomy" id="422442"/>
    <lineage>
        <taxon>Bacteria</taxon>
        <taxon>Bacillati</taxon>
        <taxon>Actinomycetota</taxon>
        <taxon>Actinomycetes</taxon>
        <taxon>Micrococcales</taxon>
        <taxon>Intrasporangiaceae</taxon>
        <taxon>Terrabacter</taxon>
    </lineage>
</organism>
<evidence type="ECO:0000313" key="2">
    <source>
        <dbReference type="EMBL" id="GEO30408.1"/>
    </source>
</evidence>
<comment type="caution">
    <text evidence="2">The sequence shown here is derived from an EMBL/GenBank/DDBJ whole genome shotgun (WGS) entry which is preliminary data.</text>
</comment>
<evidence type="ECO:0000313" key="3">
    <source>
        <dbReference type="Proteomes" id="UP000321534"/>
    </source>
</evidence>
<protein>
    <submittedName>
        <fullName evidence="2">ABC transporter permease</fullName>
    </submittedName>
</protein>
<keyword evidence="3" id="KW-1185">Reference proteome</keyword>
<proteinExistence type="predicted"/>
<name>A0A512D1R8_9MICO</name>
<dbReference type="Proteomes" id="UP000321534">
    <property type="component" value="Unassembled WGS sequence"/>
</dbReference>
<feature type="transmembrane region" description="Helical" evidence="1">
    <location>
        <begin position="292"/>
        <end position="311"/>
    </location>
</feature>
<gene>
    <name evidence="2" type="ORF">TAE01_22180</name>
</gene>
<keyword evidence="1" id="KW-0812">Transmembrane</keyword>
<feature type="transmembrane region" description="Helical" evidence="1">
    <location>
        <begin position="69"/>
        <end position="98"/>
    </location>
</feature>
<evidence type="ECO:0000256" key="1">
    <source>
        <dbReference type="SAM" id="Phobius"/>
    </source>
</evidence>
<feature type="transmembrane region" description="Helical" evidence="1">
    <location>
        <begin position="249"/>
        <end position="272"/>
    </location>
</feature>